<proteinExistence type="predicted"/>
<dbReference type="CDD" id="cd21418">
    <property type="entry name" value="Arc1"/>
    <property type="match status" value="1"/>
</dbReference>
<evidence type="ECO:0000313" key="1">
    <source>
        <dbReference type="EMBL" id="NEK74891.1"/>
    </source>
</evidence>
<sequence>MKTLKGAEALEFHKKLKGRNEALHASDIASALVRADAVGKERFDLEELEKLCDTSSAGRLTDVKERRDIYERMYYVEYPKIMTLKEFARIVETLSSWS</sequence>
<dbReference type="EMBL" id="JAAGYV010000214">
    <property type="protein sequence ID" value="NEK74891.1"/>
    <property type="molecule type" value="Genomic_DNA"/>
</dbReference>
<organism evidence="1">
    <name type="scientific">Xanthomonas euvesicatoria</name>
    <dbReference type="NCBI Taxonomy" id="456327"/>
    <lineage>
        <taxon>Bacteria</taxon>
        <taxon>Pseudomonadati</taxon>
        <taxon>Pseudomonadota</taxon>
        <taxon>Gammaproteobacteria</taxon>
        <taxon>Lysobacterales</taxon>
        <taxon>Lysobacteraceae</taxon>
        <taxon>Xanthomonas</taxon>
    </lineage>
</organism>
<protein>
    <submittedName>
        <fullName evidence="1">Uncharacterized protein</fullName>
    </submittedName>
</protein>
<accession>A0A6B3KKR1</accession>
<dbReference type="RefSeq" id="WP_039418553.1">
    <property type="nucleotide sequence ID" value="NZ_CP170252.1"/>
</dbReference>
<dbReference type="AlphaFoldDB" id="A0A6B3KKR1"/>
<gene>
    <name evidence="1" type="ORF">G3W62_19330</name>
</gene>
<comment type="caution">
    <text evidence="1">The sequence shown here is derived from an EMBL/GenBank/DDBJ whole genome shotgun (WGS) entry which is preliminary data.</text>
</comment>
<reference evidence="1" key="1">
    <citation type="submission" date="2019-11" db="EMBL/GenBank/DDBJ databases">
        <title>Genome-resolved metagenomics to study the prevalence of co-infection and intraspecific heterogeneity among plant pathogen metapopulations.</title>
        <authorList>
            <person name="Newberry E."/>
            <person name="Bhandari R."/>
            <person name="Kemble J."/>
            <person name="Sikora E."/>
            <person name="Potnis N."/>
        </authorList>
    </citation>
    <scope>NUCLEOTIDE SEQUENCE</scope>
    <source>
        <strain evidence="1">Xe_Pep_Tuscaloosa_18b</strain>
    </source>
</reference>
<name>A0A6B3KKR1_XANEU</name>